<reference evidence="3" key="1">
    <citation type="journal article" date="2019" name="Int. J. Syst. Evol. Microbiol.">
        <title>The Global Catalogue of Microorganisms (GCM) 10K type strain sequencing project: providing services to taxonomists for standard genome sequencing and annotation.</title>
        <authorList>
            <consortium name="The Broad Institute Genomics Platform"/>
            <consortium name="The Broad Institute Genome Sequencing Center for Infectious Disease"/>
            <person name="Wu L."/>
            <person name="Ma J."/>
        </authorList>
    </citation>
    <scope>NUCLEOTIDE SEQUENCE [LARGE SCALE GENOMIC DNA]</scope>
    <source>
        <strain evidence="3">2902at01</strain>
    </source>
</reference>
<evidence type="ECO:0000313" key="2">
    <source>
        <dbReference type="EMBL" id="MFC4107830.1"/>
    </source>
</evidence>
<sequence length="101" mass="10569">MNGLVRRADRLDEAAATLTAAGHAVVGGPPDPADLAADHPGRPGELGRELHGRWLAALDAREREALAAAARLAEVAAAVRTAAAGYADTDDDTRRRHDREA</sequence>
<gene>
    <name evidence="2" type="ORF">ACFOX0_18100</name>
</gene>
<protein>
    <recommendedName>
        <fullName evidence="4">Excreted virulence factor EspC, type VII ESX diderm</fullName>
    </recommendedName>
</protein>
<keyword evidence="3" id="KW-1185">Reference proteome</keyword>
<dbReference type="EMBL" id="JBHSBN010000011">
    <property type="protein sequence ID" value="MFC4107830.1"/>
    <property type="molecule type" value="Genomic_DNA"/>
</dbReference>
<dbReference type="Proteomes" id="UP001595868">
    <property type="component" value="Unassembled WGS sequence"/>
</dbReference>
<feature type="region of interest" description="Disordered" evidence="1">
    <location>
        <begin position="22"/>
        <end position="42"/>
    </location>
</feature>
<name>A0ABV8KNX8_9ACTN</name>
<dbReference type="RefSeq" id="WP_377547267.1">
    <property type="nucleotide sequence ID" value="NZ_JBHSBN010000011.1"/>
</dbReference>
<organism evidence="2 3">
    <name type="scientific">Micromonospora zhanjiangensis</name>
    <dbReference type="NCBI Taxonomy" id="1522057"/>
    <lineage>
        <taxon>Bacteria</taxon>
        <taxon>Bacillati</taxon>
        <taxon>Actinomycetota</taxon>
        <taxon>Actinomycetes</taxon>
        <taxon>Micromonosporales</taxon>
        <taxon>Micromonosporaceae</taxon>
        <taxon>Micromonospora</taxon>
    </lineage>
</organism>
<evidence type="ECO:0008006" key="4">
    <source>
        <dbReference type="Google" id="ProtNLM"/>
    </source>
</evidence>
<comment type="caution">
    <text evidence="2">The sequence shown here is derived from an EMBL/GenBank/DDBJ whole genome shotgun (WGS) entry which is preliminary data.</text>
</comment>
<evidence type="ECO:0000313" key="3">
    <source>
        <dbReference type="Proteomes" id="UP001595868"/>
    </source>
</evidence>
<accession>A0ABV8KNX8</accession>
<evidence type="ECO:0000256" key="1">
    <source>
        <dbReference type="SAM" id="MobiDB-lite"/>
    </source>
</evidence>
<proteinExistence type="predicted"/>